<accession>A0ABQ5E0B1</accession>
<comment type="caution">
    <text evidence="1">The sequence shown here is derived from an EMBL/GenBank/DDBJ whole genome shotgun (WGS) entry which is preliminary data.</text>
</comment>
<organism evidence="1 2">
    <name type="scientific">Tanacetum coccineum</name>
    <dbReference type="NCBI Taxonomy" id="301880"/>
    <lineage>
        <taxon>Eukaryota</taxon>
        <taxon>Viridiplantae</taxon>
        <taxon>Streptophyta</taxon>
        <taxon>Embryophyta</taxon>
        <taxon>Tracheophyta</taxon>
        <taxon>Spermatophyta</taxon>
        <taxon>Magnoliopsida</taxon>
        <taxon>eudicotyledons</taxon>
        <taxon>Gunneridae</taxon>
        <taxon>Pentapetalae</taxon>
        <taxon>asterids</taxon>
        <taxon>campanulids</taxon>
        <taxon>Asterales</taxon>
        <taxon>Asteraceae</taxon>
        <taxon>Asteroideae</taxon>
        <taxon>Anthemideae</taxon>
        <taxon>Anthemidinae</taxon>
        <taxon>Tanacetum</taxon>
    </lineage>
</organism>
<gene>
    <name evidence="1" type="ORF">Tco_0953561</name>
</gene>
<evidence type="ECO:0000313" key="2">
    <source>
        <dbReference type="Proteomes" id="UP001151760"/>
    </source>
</evidence>
<evidence type="ECO:0008006" key="3">
    <source>
        <dbReference type="Google" id="ProtNLM"/>
    </source>
</evidence>
<keyword evidence="2" id="KW-1185">Reference proteome</keyword>
<protein>
    <recommendedName>
        <fullName evidence="3">Retrotransposon gag domain-containing protein</fullName>
    </recommendedName>
</protein>
<reference evidence="1" key="2">
    <citation type="submission" date="2022-01" db="EMBL/GenBank/DDBJ databases">
        <authorList>
            <person name="Yamashiro T."/>
            <person name="Shiraishi A."/>
            <person name="Satake H."/>
            <person name="Nakayama K."/>
        </authorList>
    </citation>
    <scope>NUCLEOTIDE SEQUENCE</scope>
</reference>
<dbReference type="EMBL" id="BQNB010015849">
    <property type="protein sequence ID" value="GJT44846.1"/>
    <property type="molecule type" value="Genomic_DNA"/>
</dbReference>
<evidence type="ECO:0000313" key="1">
    <source>
        <dbReference type="EMBL" id="GJT44846.1"/>
    </source>
</evidence>
<dbReference type="Proteomes" id="UP001151760">
    <property type="component" value="Unassembled WGS sequence"/>
</dbReference>
<proteinExistence type="predicted"/>
<reference evidence="1" key="1">
    <citation type="journal article" date="2022" name="Int. J. Mol. Sci.">
        <title>Draft Genome of Tanacetum Coccineum: Genomic Comparison of Closely Related Tanacetum-Family Plants.</title>
        <authorList>
            <person name="Yamashiro T."/>
            <person name="Shiraishi A."/>
            <person name="Nakayama K."/>
            <person name="Satake H."/>
        </authorList>
    </citation>
    <scope>NUCLEOTIDE SEQUENCE</scope>
</reference>
<sequence>MGDPVLWLDMLLLAAQEDAMMMLLTAKIHNLRSPVDLHGTLLVCAEGNLKRAIRAKRERVRIEATRAGGPAGGPAAAPNTFEINECAEGRKVKFATATLIGRDLLRWNYQRLEDELRHLKLMDMNIAAYTERFNELALLCPDVVPNEKKKVDIDTSRVA</sequence>
<name>A0ABQ5E0B1_9ASTR</name>